<dbReference type="FunFam" id="1.10.1200.10:FF:000016">
    <property type="entry name" value="Non-ribosomal peptide synthase"/>
    <property type="match status" value="1"/>
</dbReference>
<dbReference type="EMBL" id="BMJH01000011">
    <property type="protein sequence ID" value="GGC77418.1"/>
    <property type="molecule type" value="Genomic_DNA"/>
</dbReference>
<comment type="caution">
    <text evidence="5">The sequence shown here is derived from an EMBL/GenBank/DDBJ whole genome shotgun (WGS) entry which is preliminary data.</text>
</comment>
<dbReference type="InterPro" id="IPR001242">
    <property type="entry name" value="Condensation_dom"/>
</dbReference>
<gene>
    <name evidence="5" type="ORF">GCM10011410_33430</name>
</gene>
<dbReference type="InterPro" id="IPR020806">
    <property type="entry name" value="PKS_PP-bd"/>
</dbReference>
<dbReference type="PANTHER" id="PTHR45527:SF1">
    <property type="entry name" value="FATTY ACID SYNTHASE"/>
    <property type="match status" value="1"/>
</dbReference>
<dbReference type="PROSITE" id="PS00012">
    <property type="entry name" value="PHOSPHOPANTETHEINE"/>
    <property type="match status" value="1"/>
</dbReference>
<dbReference type="Pfam" id="PF00668">
    <property type="entry name" value="Condensation"/>
    <property type="match status" value="1"/>
</dbReference>
<keyword evidence="3" id="KW-0597">Phosphoprotein</keyword>
<keyword evidence="6" id="KW-1185">Reference proteome</keyword>
<dbReference type="SUPFAM" id="SSF47336">
    <property type="entry name" value="ACP-like"/>
    <property type="match status" value="1"/>
</dbReference>
<protein>
    <recommendedName>
        <fullName evidence="4">Carrier domain-containing protein</fullName>
    </recommendedName>
</protein>
<dbReference type="CDD" id="cd19540">
    <property type="entry name" value="LCL_NRPS-like"/>
    <property type="match status" value="1"/>
</dbReference>
<name>A0A916XJA8_9ACTN</name>
<dbReference type="InterPro" id="IPR006162">
    <property type="entry name" value="Ppantetheine_attach_site"/>
</dbReference>
<reference evidence="5" key="2">
    <citation type="submission" date="2020-09" db="EMBL/GenBank/DDBJ databases">
        <authorList>
            <person name="Sun Q."/>
            <person name="Zhou Y."/>
        </authorList>
    </citation>
    <scope>NUCLEOTIDE SEQUENCE</scope>
    <source>
        <strain evidence="5">CGMCC 1.15478</strain>
    </source>
</reference>
<dbReference type="GO" id="GO:0044550">
    <property type="term" value="P:secondary metabolite biosynthetic process"/>
    <property type="evidence" value="ECO:0007669"/>
    <property type="project" value="TreeGrafter"/>
</dbReference>
<dbReference type="InterPro" id="IPR036736">
    <property type="entry name" value="ACP-like_sf"/>
</dbReference>
<dbReference type="GO" id="GO:0031177">
    <property type="term" value="F:phosphopantetheine binding"/>
    <property type="evidence" value="ECO:0007669"/>
    <property type="project" value="InterPro"/>
</dbReference>
<dbReference type="SMART" id="SM00823">
    <property type="entry name" value="PKS_PP"/>
    <property type="match status" value="1"/>
</dbReference>
<evidence type="ECO:0000313" key="6">
    <source>
        <dbReference type="Proteomes" id="UP000641514"/>
    </source>
</evidence>
<keyword evidence="2" id="KW-0596">Phosphopantetheine</keyword>
<organism evidence="5 6">
    <name type="scientific">Hoyosella rhizosphaerae</name>
    <dbReference type="NCBI Taxonomy" id="1755582"/>
    <lineage>
        <taxon>Bacteria</taxon>
        <taxon>Bacillati</taxon>
        <taxon>Actinomycetota</taxon>
        <taxon>Actinomycetes</taxon>
        <taxon>Mycobacteriales</taxon>
        <taxon>Hoyosellaceae</taxon>
        <taxon>Hoyosella</taxon>
    </lineage>
</organism>
<dbReference type="InterPro" id="IPR045851">
    <property type="entry name" value="AMP-bd_C_sf"/>
</dbReference>
<dbReference type="PANTHER" id="PTHR45527">
    <property type="entry name" value="NONRIBOSOMAL PEPTIDE SYNTHETASE"/>
    <property type="match status" value="1"/>
</dbReference>
<dbReference type="SUPFAM" id="SSF52777">
    <property type="entry name" value="CoA-dependent acyltransferases"/>
    <property type="match status" value="2"/>
</dbReference>
<accession>A0A916XJA8</accession>
<dbReference type="InterPro" id="IPR009081">
    <property type="entry name" value="PP-bd_ACP"/>
</dbReference>
<evidence type="ECO:0000256" key="3">
    <source>
        <dbReference type="ARBA" id="ARBA00022553"/>
    </source>
</evidence>
<dbReference type="Proteomes" id="UP000641514">
    <property type="component" value="Unassembled WGS sequence"/>
</dbReference>
<proteinExistence type="predicted"/>
<dbReference type="Gene3D" id="3.30.300.30">
    <property type="match status" value="1"/>
</dbReference>
<reference evidence="5" key="1">
    <citation type="journal article" date="2014" name="Int. J. Syst. Evol. Microbiol.">
        <title>Complete genome sequence of Corynebacterium casei LMG S-19264T (=DSM 44701T), isolated from a smear-ripened cheese.</title>
        <authorList>
            <consortium name="US DOE Joint Genome Institute (JGI-PGF)"/>
            <person name="Walter F."/>
            <person name="Albersmeier A."/>
            <person name="Kalinowski J."/>
            <person name="Ruckert C."/>
        </authorList>
    </citation>
    <scope>NUCLEOTIDE SEQUENCE</scope>
    <source>
        <strain evidence="5">CGMCC 1.15478</strain>
    </source>
</reference>
<dbReference type="GO" id="GO:0008610">
    <property type="term" value="P:lipid biosynthetic process"/>
    <property type="evidence" value="ECO:0007669"/>
    <property type="project" value="UniProtKB-ARBA"/>
</dbReference>
<dbReference type="Gene3D" id="3.30.559.30">
    <property type="entry name" value="Nonribosomal peptide synthetase, condensation domain"/>
    <property type="match status" value="1"/>
</dbReference>
<dbReference type="Gene3D" id="3.30.559.10">
    <property type="entry name" value="Chloramphenicol acetyltransferase-like domain"/>
    <property type="match status" value="1"/>
</dbReference>
<dbReference type="Gene3D" id="1.10.1200.10">
    <property type="entry name" value="ACP-like"/>
    <property type="match status" value="1"/>
</dbReference>
<dbReference type="AlphaFoldDB" id="A0A916XJA8"/>
<dbReference type="GO" id="GO:0072330">
    <property type="term" value="P:monocarboxylic acid biosynthetic process"/>
    <property type="evidence" value="ECO:0007669"/>
    <property type="project" value="UniProtKB-ARBA"/>
</dbReference>
<evidence type="ECO:0000259" key="4">
    <source>
        <dbReference type="PROSITE" id="PS50075"/>
    </source>
</evidence>
<dbReference type="GO" id="GO:0043041">
    <property type="term" value="P:amino acid activation for nonribosomal peptide biosynthetic process"/>
    <property type="evidence" value="ECO:0007669"/>
    <property type="project" value="TreeGrafter"/>
</dbReference>
<dbReference type="PROSITE" id="PS50075">
    <property type="entry name" value="CARRIER"/>
    <property type="match status" value="1"/>
</dbReference>
<dbReference type="GO" id="GO:0003824">
    <property type="term" value="F:catalytic activity"/>
    <property type="evidence" value="ECO:0007669"/>
    <property type="project" value="InterPro"/>
</dbReference>
<sequence length="578" mass="63443">MHLPVHMVPSVVVVLGALPLTANGKLDRKALPEPEFGGGRQYVAPADPVEGIIAGVFAEVLGVEQVSVTDGFFELGGNSLLATRVVARINDELDSDVDIRALFEAQSVRGLAERTEQATSAGKRLPLVRREHDGPVPIAPAQRRMWEMNQSDTESAQWIIPLALRLEGELDPIAMGLALRDVIERHEPLRTVYPNTSDGPVQDVIPMSEVDVELGRAVVADHEDVMELVTDFCSRGFDVTTDLPVRAVLFEIGPKDHMLAVAMHHVSADGSSAAPLARDVMLAYHARLQGEKPAWSPLPVRYRDYAVWEHELLGTMADETSLMFSEAEFWRSALADLPAPPELPEDYPRPEFPSMRGDGFIFEVSRDLHGRIHELAHHQGVTPFMVLQAALSLVLARWANSEEFTTTTPAAGRPDRDLGDLVGMFVKHLPMRVKVDSQQTFAALVQDVQSYAVAAFAHVALPLDWITDVVRTTTPEAGQPISRIGFSFQNLDSAEIQLSGLKISGNSVDLGTTHVDLNFIVAERHDDAGKKDGMVVRVIYAVDLFKASTVEKLIKRYVQLLESVVVDPDLVVGDIELD</sequence>
<dbReference type="SUPFAM" id="SSF56801">
    <property type="entry name" value="Acetyl-CoA synthetase-like"/>
    <property type="match status" value="1"/>
</dbReference>
<evidence type="ECO:0000313" key="5">
    <source>
        <dbReference type="EMBL" id="GGC77418.1"/>
    </source>
</evidence>
<feature type="domain" description="Carrier" evidence="4">
    <location>
        <begin position="44"/>
        <end position="119"/>
    </location>
</feature>
<dbReference type="GO" id="GO:0005737">
    <property type="term" value="C:cytoplasm"/>
    <property type="evidence" value="ECO:0007669"/>
    <property type="project" value="TreeGrafter"/>
</dbReference>
<comment type="cofactor">
    <cofactor evidence="1">
        <name>pantetheine 4'-phosphate</name>
        <dbReference type="ChEBI" id="CHEBI:47942"/>
    </cofactor>
</comment>
<evidence type="ECO:0000256" key="1">
    <source>
        <dbReference type="ARBA" id="ARBA00001957"/>
    </source>
</evidence>
<dbReference type="Pfam" id="PF00550">
    <property type="entry name" value="PP-binding"/>
    <property type="match status" value="1"/>
</dbReference>
<evidence type="ECO:0000256" key="2">
    <source>
        <dbReference type="ARBA" id="ARBA00022450"/>
    </source>
</evidence>
<dbReference type="InterPro" id="IPR023213">
    <property type="entry name" value="CAT-like_dom_sf"/>
</dbReference>